<dbReference type="AlphaFoldDB" id="A0A3R6Z445"/>
<evidence type="ECO:0000313" key="2">
    <source>
        <dbReference type="Proteomes" id="UP000285060"/>
    </source>
</evidence>
<dbReference type="VEuPathDB" id="FungiDB:H310_00561"/>
<name>A0A3R6Z445_9STRA</name>
<dbReference type="InterPro" id="IPR036188">
    <property type="entry name" value="FAD/NAD-bd_sf"/>
</dbReference>
<keyword evidence="2" id="KW-1185">Reference proteome</keyword>
<dbReference type="Proteomes" id="UP000285060">
    <property type="component" value="Unassembled WGS sequence"/>
</dbReference>
<dbReference type="Gene3D" id="3.50.50.60">
    <property type="entry name" value="FAD/NAD(P)-binding domain"/>
    <property type="match status" value="1"/>
</dbReference>
<accession>A0A3R6Z445</accession>
<comment type="caution">
    <text evidence="1">The sequence shown here is derived from an EMBL/GenBank/DDBJ whole genome shotgun (WGS) entry which is preliminary data.</text>
</comment>
<dbReference type="SUPFAM" id="SSF51905">
    <property type="entry name" value="FAD/NAD(P)-binding domain"/>
    <property type="match status" value="1"/>
</dbReference>
<sequence length="73" mass="7984">MGKSVAIVDKSEEIGGVCVHTGTIPSKTFREAVLHLSGFNHHGFDGRTHRHCAWRERPCVDSTASRILGSALR</sequence>
<proteinExistence type="predicted"/>
<dbReference type="EMBL" id="QUSY01000066">
    <property type="protein sequence ID" value="RHY33647.1"/>
    <property type="molecule type" value="Genomic_DNA"/>
</dbReference>
<protein>
    <submittedName>
        <fullName evidence="1">Uncharacterized protein</fullName>
    </submittedName>
</protein>
<reference evidence="1 2" key="1">
    <citation type="submission" date="2018-08" db="EMBL/GenBank/DDBJ databases">
        <title>Aphanomyces genome sequencing and annotation.</title>
        <authorList>
            <person name="Minardi D."/>
            <person name="Oidtmann B."/>
            <person name="Van Der Giezen M."/>
            <person name="Studholme D.J."/>
        </authorList>
    </citation>
    <scope>NUCLEOTIDE SEQUENCE [LARGE SCALE GENOMIC DNA]</scope>
    <source>
        <strain evidence="1 2">NJM0002</strain>
    </source>
</reference>
<organism evidence="1 2">
    <name type="scientific">Aphanomyces invadans</name>
    <dbReference type="NCBI Taxonomy" id="157072"/>
    <lineage>
        <taxon>Eukaryota</taxon>
        <taxon>Sar</taxon>
        <taxon>Stramenopiles</taxon>
        <taxon>Oomycota</taxon>
        <taxon>Saprolegniomycetes</taxon>
        <taxon>Saprolegniales</taxon>
        <taxon>Verrucalvaceae</taxon>
        <taxon>Aphanomyces</taxon>
    </lineage>
</organism>
<gene>
    <name evidence="1" type="ORF">DYB32_001475</name>
</gene>
<evidence type="ECO:0000313" key="1">
    <source>
        <dbReference type="EMBL" id="RHY33647.1"/>
    </source>
</evidence>